<dbReference type="FunFam" id="3.90.76.10:FF:000001">
    <property type="entry name" value="Oligopeptide ABC transporter substrate-binding protein"/>
    <property type="match status" value="1"/>
</dbReference>
<proteinExistence type="inferred from homology"/>
<dbReference type="InterPro" id="IPR000914">
    <property type="entry name" value="SBP_5_dom"/>
</dbReference>
<dbReference type="RefSeq" id="WP_056996364.1">
    <property type="nucleotide sequence ID" value="NZ_AYYR01000021.1"/>
</dbReference>
<dbReference type="GO" id="GO:0015833">
    <property type="term" value="P:peptide transport"/>
    <property type="evidence" value="ECO:0007669"/>
    <property type="project" value="UniProtKB-KW"/>
</dbReference>
<accession>A0A0R2BBZ5</accession>
<protein>
    <submittedName>
        <fullName evidence="8">ABC transporter periplasmic protein</fullName>
    </submittedName>
</protein>
<dbReference type="Proteomes" id="UP000051845">
    <property type="component" value="Unassembled WGS sequence"/>
</dbReference>
<keyword evidence="3" id="KW-0813">Transport</keyword>
<dbReference type="PANTHER" id="PTHR30290:SF10">
    <property type="entry name" value="PERIPLASMIC OLIGOPEPTIDE-BINDING PROTEIN-RELATED"/>
    <property type="match status" value="1"/>
</dbReference>
<feature type="chain" id="PRO_5038972166" evidence="6">
    <location>
        <begin position="24"/>
        <end position="543"/>
    </location>
</feature>
<evidence type="ECO:0000256" key="2">
    <source>
        <dbReference type="ARBA" id="ARBA00005695"/>
    </source>
</evidence>
<keyword evidence="4 6" id="KW-0732">Signal</keyword>
<evidence type="ECO:0000259" key="7">
    <source>
        <dbReference type="Pfam" id="PF00496"/>
    </source>
</evidence>
<dbReference type="Pfam" id="PF00496">
    <property type="entry name" value="SBP_bac_5"/>
    <property type="match status" value="1"/>
</dbReference>
<dbReference type="GO" id="GO:0043190">
    <property type="term" value="C:ATP-binding cassette (ABC) transporter complex"/>
    <property type="evidence" value="ECO:0007669"/>
    <property type="project" value="InterPro"/>
</dbReference>
<evidence type="ECO:0000313" key="8">
    <source>
        <dbReference type="EMBL" id="KRM76766.1"/>
    </source>
</evidence>
<evidence type="ECO:0000256" key="1">
    <source>
        <dbReference type="ARBA" id="ARBA00004196"/>
    </source>
</evidence>
<dbReference type="CDD" id="cd08504">
    <property type="entry name" value="PBP2_OppA"/>
    <property type="match status" value="1"/>
</dbReference>
<keyword evidence="5" id="KW-0571">Peptide transport</keyword>
<dbReference type="PROSITE" id="PS51257">
    <property type="entry name" value="PROKAR_LIPOPROTEIN"/>
    <property type="match status" value="1"/>
</dbReference>
<evidence type="ECO:0000256" key="6">
    <source>
        <dbReference type="SAM" id="SignalP"/>
    </source>
</evidence>
<dbReference type="STRING" id="33960.TY91_11165"/>
<dbReference type="InterPro" id="IPR030678">
    <property type="entry name" value="Peptide/Ni-bd"/>
</dbReference>
<dbReference type="PANTHER" id="PTHR30290">
    <property type="entry name" value="PERIPLASMIC BINDING COMPONENT OF ABC TRANSPORTER"/>
    <property type="match status" value="1"/>
</dbReference>
<dbReference type="GO" id="GO:0030288">
    <property type="term" value="C:outer membrane-bounded periplasmic space"/>
    <property type="evidence" value="ECO:0007669"/>
    <property type="project" value="UniProtKB-ARBA"/>
</dbReference>
<comment type="similarity">
    <text evidence="2">Belongs to the bacterial solute-binding protein 5 family.</text>
</comment>
<evidence type="ECO:0000256" key="4">
    <source>
        <dbReference type="ARBA" id="ARBA00022729"/>
    </source>
</evidence>
<sequence>MKVKKWLLSVMAVIFVAVLTACGKSSSAPKQVLNLSAAAPLDTIDISKAMGYGQTGNVYESIFRLGKNGKTVPGLAKSSRVSKDGLTWTFNLRNANWSNGDKIIAQDFVYSWRRTIDPKTKSQYAYLFSGIKNANQINAGNAKASTIGIKAAGKRTVVVTLDKPIAYFKILMAYPLFAPQNQKVIDEYGKKYATKSQYMVYSGPFKIQNWNGTGNKWQFVKNDQYWDKKVVKLQKINYTVVSDTTTGLDLYQQKKLDLTPLANQQVKNYKTDKAFREYPYSYVSFLKYNQKDANAQRRAAFNNKHIRLALSLSIDRQALTKKVLGDGSQTPTGFVATDLARDPKTGEDFAKEQVVKNTVNYNPKLAKQYWAKGLREAGIAKLNFTLLAGADQTATSPLTQYLKAQWQKELPGLTVSLKAVPTQQIAYQQSAKGNFDVLVSGWGADFNDPISFLQIPMTGTSYNYGGYSNKQYDALVKRANNQDANNPDTRWQDLVNAAKLLNADQGMTPLYQQVTAYLQRSDVKGIVHNTAGTQWNYKTAYIK</sequence>
<name>A0A0R2BBZ5_SECCO</name>
<dbReference type="FunFam" id="3.10.105.10:FF:000001">
    <property type="entry name" value="Oligopeptide ABC transporter, oligopeptide-binding protein"/>
    <property type="match status" value="1"/>
</dbReference>
<comment type="caution">
    <text evidence="8">The sequence shown here is derived from an EMBL/GenBank/DDBJ whole genome shotgun (WGS) entry which is preliminary data.</text>
</comment>
<reference evidence="8 9" key="1">
    <citation type="journal article" date="2015" name="Genome Announc.">
        <title>Expanding the biotechnology potential of lactobacilli through comparative genomics of 213 strains and associated genera.</title>
        <authorList>
            <person name="Sun Z."/>
            <person name="Harris H.M."/>
            <person name="McCann A."/>
            <person name="Guo C."/>
            <person name="Argimon S."/>
            <person name="Zhang W."/>
            <person name="Yang X."/>
            <person name="Jeffery I.B."/>
            <person name="Cooney J.C."/>
            <person name="Kagawa T.F."/>
            <person name="Liu W."/>
            <person name="Song Y."/>
            <person name="Salvetti E."/>
            <person name="Wrobel A."/>
            <person name="Rasinkangas P."/>
            <person name="Parkhill J."/>
            <person name="Rea M.C."/>
            <person name="O'Sullivan O."/>
            <person name="Ritari J."/>
            <person name="Douillard F.P."/>
            <person name="Paul Ross R."/>
            <person name="Yang R."/>
            <person name="Briner A.E."/>
            <person name="Felis G.E."/>
            <person name="de Vos W.M."/>
            <person name="Barrangou R."/>
            <person name="Klaenhammer T.R."/>
            <person name="Caufield P.W."/>
            <person name="Cui Y."/>
            <person name="Zhang H."/>
            <person name="O'Toole P.W."/>
        </authorList>
    </citation>
    <scope>NUCLEOTIDE SEQUENCE [LARGE SCALE GENOMIC DNA]</scope>
    <source>
        <strain evidence="8 9">DSM 20515</strain>
    </source>
</reference>
<feature type="signal peptide" evidence="6">
    <location>
        <begin position="1"/>
        <end position="23"/>
    </location>
</feature>
<evidence type="ECO:0000313" key="9">
    <source>
        <dbReference type="Proteomes" id="UP000051845"/>
    </source>
</evidence>
<dbReference type="Gene3D" id="3.90.76.10">
    <property type="entry name" value="Dipeptide-binding Protein, Domain 1"/>
    <property type="match status" value="1"/>
</dbReference>
<comment type="subcellular location">
    <subcellularLocation>
        <location evidence="1">Cell envelope</location>
    </subcellularLocation>
</comment>
<dbReference type="EMBL" id="AYYR01000021">
    <property type="protein sequence ID" value="KRM76766.1"/>
    <property type="molecule type" value="Genomic_DNA"/>
</dbReference>
<keyword evidence="5" id="KW-0653">Protein transport</keyword>
<dbReference type="SUPFAM" id="SSF53850">
    <property type="entry name" value="Periplasmic binding protein-like II"/>
    <property type="match status" value="1"/>
</dbReference>
<evidence type="ECO:0000256" key="5">
    <source>
        <dbReference type="ARBA" id="ARBA00022856"/>
    </source>
</evidence>
<dbReference type="AlphaFoldDB" id="A0A0R2BBZ5"/>
<organism evidence="8 9">
    <name type="scientific">Secundilactobacillus collinoides DSM 20515 = JCM 1123</name>
    <dbReference type="NCBI Taxonomy" id="1423733"/>
    <lineage>
        <taxon>Bacteria</taxon>
        <taxon>Bacillati</taxon>
        <taxon>Bacillota</taxon>
        <taxon>Bacilli</taxon>
        <taxon>Lactobacillales</taxon>
        <taxon>Lactobacillaceae</taxon>
        <taxon>Secundilactobacillus</taxon>
    </lineage>
</organism>
<gene>
    <name evidence="8" type="ORF">FC82_GL001119</name>
</gene>
<dbReference type="Gene3D" id="3.40.190.10">
    <property type="entry name" value="Periplasmic binding protein-like II"/>
    <property type="match status" value="1"/>
</dbReference>
<evidence type="ECO:0000256" key="3">
    <source>
        <dbReference type="ARBA" id="ARBA00022448"/>
    </source>
</evidence>
<dbReference type="GO" id="GO:1904680">
    <property type="term" value="F:peptide transmembrane transporter activity"/>
    <property type="evidence" value="ECO:0007669"/>
    <property type="project" value="TreeGrafter"/>
</dbReference>
<dbReference type="PIRSF" id="PIRSF002741">
    <property type="entry name" value="MppA"/>
    <property type="match status" value="1"/>
</dbReference>
<dbReference type="InterPro" id="IPR039424">
    <property type="entry name" value="SBP_5"/>
</dbReference>
<feature type="domain" description="Solute-binding protein family 5" evidence="7">
    <location>
        <begin position="71"/>
        <end position="460"/>
    </location>
</feature>
<dbReference type="Gene3D" id="3.10.105.10">
    <property type="entry name" value="Dipeptide-binding Protein, Domain 3"/>
    <property type="match status" value="1"/>
</dbReference>
<dbReference type="PATRIC" id="fig|1423733.4.peg.1181"/>